<dbReference type="Gene3D" id="1.10.357.40">
    <property type="entry name" value="YbiA-like"/>
    <property type="match status" value="1"/>
</dbReference>
<dbReference type="KEGG" id="enn:FRE64_15560"/>
<dbReference type="InterPro" id="IPR037238">
    <property type="entry name" value="YbiA-like_sf"/>
</dbReference>
<name>A0A5B8NPH9_9CHRO</name>
<comment type="catalytic activity">
    <reaction evidence="1">
        <text>5-amino-6-(5-phospho-D-ribosylamino)uracil + H2O = 5,6-diaminouracil + D-ribose 5-phosphate</text>
        <dbReference type="Rhea" id="RHEA:55020"/>
        <dbReference type="ChEBI" id="CHEBI:15377"/>
        <dbReference type="ChEBI" id="CHEBI:46252"/>
        <dbReference type="ChEBI" id="CHEBI:58453"/>
        <dbReference type="ChEBI" id="CHEBI:78346"/>
    </reaction>
</comment>
<dbReference type="SUPFAM" id="SSF143990">
    <property type="entry name" value="YbiA-like"/>
    <property type="match status" value="1"/>
</dbReference>
<dbReference type="Proteomes" id="UP000318453">
    <property type="component" value="Chromosome"/>
</dbReference>
<dbReference type="EMBL" id="CP042326">
    <property type="protein sequence ID" value="QDZ41233.1"/>
    <property type="molecule type" value="Genomic_DNA"/>
</dbReference>
<sequence length="154" mass="18017">MAIYFYKADQPYGCFSNFSPHQIIIDGKEWPTVEHYYQAHKLLGTPDEPLMEVIRHLPTPEQAAATGRDRDRIIRPDWGTAKREVMWQAVLTKFLTHKDVQKALLETGEELLVEDSPRDYYWGRGKDGSGENQLGKMLMEVRSYLRNQFWQSQL</sequence>
<evidence type="ECO:0000313" key="5">
    <source>
        <dbReference type="Proteomes" id="UP000318453"/>
    </source>
</evidence>
<dbReference type="Pfam" id="PF08719">
    <property type="entry name" value="NADAR"/>
    <property type="match status" value="1"/>
</dbReference>
<comment type="catalytic activity">
    <reaction evidence="2">
        <text>2,5-diamino-6-hydroxy-4-(5-phosphoribosylamino)-pyrimidine + H2O = 2,5,6-triamino-4-hydroxypyrimidine + D-ribose 5-phosphate</text>
        <dbReference type="Rhea" id="RHEA:23436"/>
        <dbReference type="ChEBI" id="CHEBI:15377"/>
        <dbReference type="ChEBI" id="CHEBI:58614"/>
        <dbReference type="ChEBI" id="CHEBI:78346"/>
        <dbReference type="ChEBI" id="CHEBI:137796"/>
    </reaction>
</comment>
<feature type="domain" description="NADAR" evidence="3">
    <location>
        <begin position="4"/>
        <end position="146"/>
    </location>
</feature>
<dbReference type="NCBIfam" id="TIGR02464">
    <property type="entry name" value="ribofla_fusion"/>
    <property type="match status" value="1"/>
</dbReference>
<evidence type="ECO:0000256" key="2">
    <source>
        <dbReference type="ARBA" id="ARBA00000751"/>
    </source>
</evidence>
<protein>
    <submittedName>
        <fullName evidence="4">NADAR family protein</fullName>
    </submittedName>
</protein>
<dbReference type="InterPro" id="IPR012816">
    <property type="entry name" value="NADAR"/>
</dbReference>
<keyword evidence="5" id="KW-1185">Reference proteome</keyword>
<evidence type="ECO:0000256" key="1">
    <source>
        <dbReference type="ARBA" id="ARBA00000022"/>
    </source>
</evidence>
<gene>
    <name evidence="4" type="ORF">FRE64_15560</name>
</gene>
<dbReference type="CDD" id="cd15457">
    <property type="entry name" value="NADAR"/>
    <property type="match status" value="1"/>
</dbReference>
<proteinExistence type="predicted"/>
<dbReference type="AlphaFoldDB" id="A0A5B8NPH9"/>
<evidence type="ECO:0000259" key="3">
    <source>
        <dbReference type="Pfam" id="PF08719"/>
    </source>
</evidence>
<organism evidence="4 5">
    <name type="scientific">Euhalothece natronophila Z-M001</name>
    <dbReference type="NCBI Taxonomy" id="522448"/>
    <lineage>
        <taxon>Bacteria</taxon>
        <taxon>Bacillati</taxon>
        <taxon>Cyanobacteriota</taxon>
        <taxon>Cyanophyceae</taxon>
        <taxon>Oscillatoriophycideae</taxon>
        <taxon>Chroococcales</taxon>
        <taxon>Halothecacae</taxon>
        <taxon>Halothece cluster</taxon>
        <taxon>Euhalothece</taxon>
    </lineage>
</organism>
<dbReference type="OrthoDB" id="67297at2"/>
<dbReference type="RefSeq" id="WP_146297067.1">
    <property type="nucleotide sequence ID" value="NZ_CP042326.1"/>
</dbReference>
<evidence type="ECO:0000313" key="4">
    <source>
        <dbReference type="EMBL" id="QDZ41233.1"/>
    </source>
</evidence>
<accession>A0A5B8NPH9</accession>
<reference evidence="4" key="1">
    <citation type="submission" date="2019-08" db="EMBL/GenBank/DDBJ databases">
        <title>Carotenoids and Carotenoid Binding Proteins in the Halophilic Cyanobacterium Euhalothece sp. ZM00.</title>
        <authorList>
            <person name="Cho S.M."/>
            <person name="Song J.Y."/>
            <person name="Park Y.-I."/>
        </authorList>
    </citation>
    <scope>NUCLEOTIDE SEQUENCE [LARGE SCALE GENOMIC DNA]</scope>
    <source>
        <strain evidence="4">Z-M001</strain>
    </source>
</reference>